<dbReference type="RefSeq" id="WP_118233921.1">
    <property type="nucleotide sequence ID" value="NZ_QRHL01000001.1"/>
</dbReference>
<comment type="caution">
    <text evidence="1">The sequence shown here is derived from an EMBL/GenBank/DDBJ whole genome shotgun (WGS) entry which is preliminary data.</text>
</comment>
<evidence type="ECO:0000313" key="1">
    <source>
        <dbReference type="EMBL" id="RHF75056.1"/>
    </source>
</evidence>
<dbReference type="EMBL" id="QRHL01000001">
    <property type="protein sequence ID" value="RHF75056.1"/>
    <property type="molecule type" value="Genomic_DNA"/>
</dbReference>
<organism evidence="1 2">
    <name type="scientific">Fusobacterium mortiferum</name>
    <dbReference type="NCBI Taxonomy" id="850"/>
    <lineage>
        <taxon>Bacteria</taxon>
        <taxon>Fusobacteriati</taxon>
        <taxon>Fusobacteriota</taxon>
        <taxon>Fusobacteriia</taxon>
        <taxon>Fusobacteriales</taxon>
        <taxon>Fusobacteriaceae</taxon>
        <taxon>Fusobacterium</taxon>
    </lineage>
</organism>
<reference evidence="1 2" key="1">
    <citation type="submission" date="2018-08" db="EMBL/GenBank/DDBJ databases">
        <title>A genome reference for cultivated species of the human gut microbiota.</title>
        <authorList>
            <person name="Zou Y."/>
            <person name="Xue W."/>
            <person name="Luo G."/>
        </authorList>
    </citation>
    <scope>NUCLEOTIDE SEQUENCE [LARGE SCALE GENOMIC DNA]</scope>
    <source>
        <strain evidence="1 2">AM25-1</strain>
    </source>
</reference>
<accession>A0A414Q2M1</accession>
<evidence type="ECO:0000313" key="2">
    <source>
        <dbReference type="Proteomes" id="UP000284676"/>
    </source>
</evidence>
<sequence length="381" mass="44021">MERIKYTIASVQQKKLIELDLDIKDAFILSYLKDTIGANSKFISKVVDNEIYYWIKYSSLIAYLPILKIENEKVIARRFSEYEKLGLIKRHIHKVTNKITKAFVGNYTFINLTDKFSELFEENKIETDVDELEKAAKEMGLSIENNRENFSVPSDEPRELFSSFGENGENSQNIDIPEDIFLKSRGYSKVPCTEGTQKFRYNTTINNTNINNNTTTKLDKVNKIDQEVEVSKKNSSSSDLKNLDKDTRQKIKSALQNHGLSIPTCKNIMILVDQKGVDLDRIQLVLMTAKLKKWDNGAVYQALRDGWEIKAETSPTVPEDMEDKIKWLRYFSGIYSDKELRAEVEKIIINIPLETLKQNKSKLSKMTIFEFKSHLASLRRA</sequence>
<dbReference type="AlphaFoldDB" id="A0A414Q2M1"/>
<dbReference type="Proteomes" id="UP000284676">
    <property type="component" value="Unassembled WGS sequence"/>
</dbReference>
<gene>
    <name evidence="1" type="ORF">DW663_01300</name>
</gene>
<name>A0A414Q2M1_FUSMR</name>
<protein>
    <submittedName>
        <fullName evidence="1">Uncharacterized protein</fullName>
    </submittedName>
</protein>
<proteinExistence type="predicted"/>